<dbReference type="SUPFAM" id="SSF52833">
    <property type="entry name" value="Thioredoxin-like"/>
    <property type="match status" value="1"/>
</dbReference>
<dbReference type="PANTHER" id="PTHR45672:SF3">
    <property type="entry name" value="THIOREDOXIN DOMAIN-CONTAINING PROTEIN 5"/>
    <property type="match status" value="1"/>
</dbReference>
<dbReference type="GO" id="GO:0006457">
    <property type="term" value="P:protein folding"/>
    <property type="evidence" value="ECO:0007669"/>
    <property type="project" value="TreeGrafter"/>
</dbReference>
<reference evidence="4" key="1">
    <citation type="submission" date="2025-08" db="UniProtKB">
        <authorList>
            <consortium name="Ensembl"/>
        </authorList>
    </citation>
    <scope>IDENTIFICATION</scope>
</reference>
<accession>A0A8C3H6Z2</accession>
<sequence length="176" mass="19525">MWLKEIAGNYSETLFQNLFKRISGLGSTAGVGNLSEVVCKVFIYSLRFKVSRAEATSLAPLYAPWCSHCKNLAPTWENLSKEQFPGLTDVKIAKVDCTIEHNVCKRFSVNGYSTLLLFRAGKKGGLAPAHSLEPNMSTKSDSCLEMAEKRERSQDLGQLKDWSCRKRRGADGLSAD</sequence>
<dbReference type="Gene3D" id="3.40.30.10">
    <property type="entry name" value="Glutaredoxin"/>
    <property type="match status" value="1"/>
</dbReference>
<dbReference type="InterPro" id="IPR036249">
    <property type="entry name" value="Thioredoxin-like_sf"/>
</dbReference>
<dbReference type="InterPro" id="IPR051063">
    <property type="entry name" value="PDI"/>
</dbReference>
<reference evidence="4" key="2">
    <citation type="submission" date="2025-09" db="UniProtKB">
        <authorList>
            <consortium name="Ensembl"/>
        </authorList>
    </citation>
    <scope>IDENTIFICATION</scope>
</reference>
<dbReference type="GO" id="GO:0003756">
    <property type="term" value="F:protein disulfide isomerase activity"/>
    <property type="evidence" value="ECO:0007669"/>
    <property type="project" value="TreeGrafter"/>
</dbReference>
<feature type="domain" description="Thioredoxin" evidence="3">
    <location>
        <begin position="23"/>
        <end position="152"/>
    </location>
</feature>
<dbReference type="PANTHER" id="PTHR45672">
    <property type="entry name" value="PROTEIN DISULFIDE-ISOMERASE C17H9.14C-RELATED"/>
    <property type="match status" value="1"/>
</dbReference>
<dbReference type="Ensembl" id="ENSCPBT00000006346.1">
    <property type="protein sequence ID" value="ENSCPBP00000005210.1"/>
    <property type="gene ID" value="ENSCPBG00000004194.1"/>
</dbReference>
<evidence type="ECO:0000313" key="4">
    <source>
        <dbReference type="Ensembl" id="ENSCPBP00000005210.1"/>
    </source>
</evidence>
<organism evidence="4 5">
    <name type="scientific">Chrysemys picta bellii</name>
    <name type="common">Western painted turtle</name>
    <name type="synonym">Emys bellii</name>
    <dbReference type="NCBI Taxonomy" id="8478"/>
    <lineage>
        <taxon>Eukaryota</taxon>
        <taxon>Metazoa</taxon>
        <taxon>Chordata</taxon>
        <taxon>Craniata</taxon>
        <taxon>Vertebrata</taxon>
        <taxon>Euteleostomi</taxon>
        <taxon>Archelosauria</taxon>
        <taxon>Testudinata</taxon>
        <taxon>Testudines</taxon>
        <taxon>Cryptodira</taxon>
        <taxon>Durocryptodira</taxon>
        <taxon>Testudinoidea</taxon>
        <taxon>Emydidae</taxon>
        <taxon>Chrysemys</taxon>
    </lineage>
</organism>
<dbReference type="AlphaFoldDB" id="A0A8C3H6Z2"/>
<evidence type="ECO:0000256" key="1">
    <source>
        <dbReference type="ARBA" id="ARBA00006347"/>
    </source>
</evidence>
<dbReference type="InterPro" id="IPR013766">
    <property type="entry name" value="Thioredoxin_domain"/>
</dbReference>
<evidence type="ECO:0000256" key="2">
    <source>
        <dbReference type="ARBA" id="ARBA00022729"/>
    </source>
</evidence>
<keyword evidence="5" id="KW-1185">Reference proteome</keyword>
<proteinExistence type="inferred from homology"/>
<dbReference type="PROSITE" id="PS51352">
    <property type="entry name" value="THIOREDOXIN_2"/>
    <property type="match status" value="1"/>
</dbReference>
<evidence type="ECO:0000259" key="3">
    <source>
        <dbReference type="PROSITE" id="PS51352"/>
    </source>
</evidence>
<dbReference type="Proteomes" id="UP000694380">
    <property type="component" value="Unplaced"/>
</dbReference>
<dbReference type="Pfam" id="PF00085">
    <property type="entry name" value="Thioredoxin"/>
    <property type="match status" value="1"/>
</dbReference>
<dbReference type="GO" id="GO:0005783">
    <property type="term" value="C:endoplasmic reticulum"/>
    <property type="evidence" value="ECO:0007669"/>
    <property type="project" value="TreeGrafter"/>
</dbReference>
<name>A0A8C3H6Z2_CHRPI</name>
<comment type="similarity">
    <text evidence="1">Belongs to the protein disulfide isomerase family.</text>
</comment>
<dbReference type="GeneTree" id="ENSGT00940000156920"/>
<protein>
    <recommendedName>
        <fullName evidence="3">Thioredoxin domain-containing protein</fullName>
    </recommendedName>
</protein>
<evidence type="ECO:0000313" key="5">
    <source>
        <dbReference type="Proteomes" id="UP000694380"/>
    </source>
</evidence>
<keyword evidence="2" id="KW-0732">Signal</keyword>